<gene>
    <name evidence="1" type="ORF">GCM10023226_06950</name>
</gene>
<dbReference type="EMBL" id="BAABIM010000001">
    <property type="protein sequence ID" value="GAA4672662.1"/>
    <property type="molecule type" value="Genomic_DNA"/>
</dbReference>
<accession>A0ABP8VWE3</accession>
<name>A0ABP8VWE3_9ACTN</name>
<dbReference type="RefSeq" id="WP_345262677.1">
    <property type="nucleotide sequence ID" value="NZ_BAABIM010000001.1"/>
</dbReference>
<evidence type="ECO:0000313" key="2">
    <source>
        <dbReference type="Proteomes" id="UP001500621"/>
    </source>
</evidence>
<organism evidence="1 2">
    <name type="scientific">Nocardioides nanhaiensis</name>
    <dbReference type="NCBI Taxonomy" id="1476871"/>
    <lineage>
        <taxon>Bacteria</taxon>
        <taxon>Bacillati</taxon>
        <taxon>Actinomycetota</taxon>
        <taxon>Actinomycetes</taxon>
        <taxon>Propionibacteriales</taxon>
        <taxon>Nocardioidaceae</taxon>
        <taxon>Nocardioides</taxon>
    </lineage>
</organism>
<comment type="caution">
    <text evidence="1">The sequence shown here is derived from an EMBL/GenBank/DDBJ whole genome shotgun (WGS) entry which is preliminary data.</text>
</comment>
<evidence type="ECO:0000313" key="1">
    <source>
        <dbReference type="EMBL" id="GAA4672662.1"/>
    </source>
</evidence>
<keyword evidence="2" id="KW-1185">Reference proteome</keyword>
<proteinExistence type="predicted"/>
<sequence length="317" mass="36419">MREIPEALLEGPFSHEQARALGVTARMLQGRRFVRIFPRVHCLRDAELSLEQWVRAAVMTLPADARVTGVTRLQLAGLPHGPLRPLHFVVARDHHVTPSGIFLHRTEAMPPCDGVGVTVAAAFVELCRWARTIDAISTGDWLLRNRLMAVQEVRELCLAQLWRAGSDEALWVLPYLVATSRSRPESELRAMMEFAELARPEPNPLLQLSDEDVVMGDLVLNEPRVVIEYEGTHHQTDRRQYCSDIDRYALLRRHQLPYIQVTKERAARPQRMITWLHEQLLELGYRGPSPRFDRRWPLLFLPLAVAVGERSYGQRRR</sequence>
<protein>
    <recommendedName>
        <fullName evidence="3">DUF559 domain-containing protein</fullName>
    </recommendedName>
</protein>
<reference evidence="2" key="1">
    <citation type="journal article" date="2019" name="Int. J. Syst. Evol. Microbiol.">
        <title>The Global Catalogue of Microorganisms (GCM) 10K type strain sequencing project: providing services to taxonomists for standard genome sequencing and annotation.</title>
        <authorList>
            <consortium name="The Broad Institute Genomics Platform"/>
            <consortium name="The Broad Institute Genome Sequencing Center for Infectious Disease"/>
            <person name="Wu L."/>
            <person name="Ma J."/>
        </authorList>
    </citation>
    <scope>NUCLEOTIDE SEQUENCE [LARGE SCALE GENOMIC DNA]</scope>
    <source>
        <strain evidence="2">JCM 18127</strain>
    </source>
</reference>
<dbReference type="Proteomes" id="UP001500621">
    <property type="component" value="Unassembled WGS sequence"/>
</dbReference>
<evidence type="ECO:0008006" key="3">
    <source>
        <dbReference type="Google" id="ProtNLM"/>
    </source>
</evidence>